<keyword evidence="6" id="KW-1133">Transmembrane helix</keyword>
<dbReference type="RefSeq" id="WP_331792111.1">
    <property type="nucleotide sequence ID" value="NZ_BAAAUO010000012.1"/>
</dbReference>
<organism evidence="9 10">
    <name type="scientific">Microbacterium schleiferi</name>
    <dbReference type="NCBI Taxonomy" id="69362"/>
    <lineage>
        <taxon>Bacteria</taxon>
        <taxon>Bacillati</taxon>
        <taxon>Actinomycetota</taxon>
        <taxon>Actinomycetes</taxon>
        <taxon>Micrococcales</taxon>
        <taxon>Microbacteriaceae</taxon>
        <taxon>Microbacterium</taxon>
    </lineage>
</organism>
<dbReference type="Pfam" id="PF01580">
    <property type="entry name" value="FtsK_SpoIIIE"/>
    <property type="match status" value="2"/>
</dbReference>
<evidence type="ECO:0000256" key="3">
    <source>
        <dbReference type="ARBA" id="ARBA00022840"/>
    </source>
</evidence>
<dbReference type="SMART" id="SM00240">
    <property type="entry name" value="FHA"/>
    <property type="match status" value="1"/>
</dbReference>
<dbReference type="SUPFAM" id="SSF52540">
    <property type="entry name" value="P-loop containing nucleoside triphosphate hydrolases"/>
    <property type="match status" value="2"/>
</dbReference>
<feature type="domain" description="FtsK" evidence="8">
    <location>
        <begin position="690"/>
        <end position="878"/>
    </location>
</feature>
<keyword evidence="10" id="KW-1185">Reference proteome</keyword>
<accession>A0ABU7VB08</accession>
<reference evidence="9 10" key="1">
    <citation type="submission" date="2024-01" db="EMBL/GenBank/DDBJ databases">
        <title>the genome sequence of strain Microbacterium schleiferi NBRC 15075.</title>
        <authorList>
            <person name="Ding Y."/>
            <person name="Zhang G."/>
        </authorList>
    </citation>
    <scope>NUCLEOTIDE SEQUENCE [LARGE SCALE GENOMIC DNA]</scope>
    <source>
        <strain evidence="9 10">NBRC 15075</strain>
    </source>
</reference>
<feature type="transmembrane region" description="Helical" evidence="6">
    <location>
        <begin position="236"/>
        <end position="254"/>
    </location>
</feature>
<name>A0ABU7VB08_9MICO</name>
<dbReference type="CDD" id="cd00060">
    <property type="entry name" value="FHA"/>
    <property type="match status" value="1"/>
</dbReference>
<keyword evidence="6" id="KW-0472">Membrane</keyword>
<dbReference type="EMBL" id="JAZHOV010000007">
    <property type="protein sequence ID" value="MEF2255969.1"/>
    <property type="molecule type" value="Genomic_DNA"/>
</dbReference>
<evidence type="ECO:0000256" key="1">
    <source>
        <dbReference type="ARBA" id="ARBA00022553"/>
    </source>
</evidence>
<dbReference type="SUPFAM" id="SSF49879">
    <property type="entry name" value="SMAD/FHA domain"/>
    <property type="match status" value="1"/>
</dbReference>
<dbReference type="PROSITE" id="PS50006">
    <property type="entry name" value="FHA_DOMAIN"/>
    <property type="match status" value="1"/>
</dbReference>
<feature type="domain" description="FtsK" evidence="8">
    <location>
        <begin position="1016"/>
        <end position="1207"/>
    </location>
</feature>
<dbReference type="PANTHER" id="PTHR22683">
    <property type="entry name" value="SPORULATION PROTEIN RELATED"/>
    <property type="match status" value="1"/>
</dbReference>
<dbReference type="InterPro" id="IPR003593">
    <property type="entry name" value="AAA+_ATPase"/>
</dbReference>
<dbReference type="SMART" id="SM00382">
    <property type="entry name" value="AAA"/>
    <property type="match status" value="2"/>
</dbReference>
<feature type="coiled-coil region" evidence="5">
    <location>
        <begin position="283"/>
        <end position="317"/>
    </location>
</feature>
<dbReference type="Pfam" id="PF16697">
    <property type="entry name" value="Yop-YscD_cpl"/>
    <property type="match status" value="1"/>
</dbReference>
<dbReference type="Gene3D" id="3.40.50.300">
    <property type="entry name" value="P-loop containing nucleotide triphosphate hydrolases"/>
    <property type="match status" value="3"/>
</dbReference>
<dbReference type="Proteomes" id="UP001351900">
    <property type="component" value="Unassembled WGS sequence"/>
</dbReference>
<dbReference type="PANTHER" id="PTHR22683:SF1">
    <property type="entry name" value="TYPE VII SECRETION SYSTEM PROTEIN ESSC"/>
    <property type="match status" value="1"/>
</dbReference>
<keyword evidence="2 4" id="KW-0547">Nucleotide-binding</keyword>
<proteinExistence type="predicted"/>
<feature type="domain" description="FHA" evidence="7">
    <location>
        <begin position="113"/>
        <end position="169"/>
    </location>
</feature>
<dbReference type="InterPro" id="IPR000253">
    <property type="entry name" value="FHA_dom"/>
</dbReference>
<gene>
    <name evidence="9" type="ORF">V2V91_12620</name>
</gene>
<sequence>MKLHATLRRSDGTTADIAITAEPTARIGDIAAQIMLCDPARSDRYPDALDGLTLEVRSLLSQTPVEALDPTDTFEDVSLADGVELAVVALAQTPRAEVAYLQILSGPDAGCQITLGRGSSVIGRDASCDIVLSDRTASKRHARLHVGQDRIELIDLNSANGVLVHGEPSGRVAMTPQDVVTLGSTSIRAGFLPAVVIARPEYVQISFTRSPAVEPRYIGTEIEGADPPVPSEAQPFPWLALAMPLIAGGALFAVTRSPLSLIFVAISPIMMLGTWLTAWSTKRRKAAQDRTRFTAQLERLKNRLAREYDAEAQTRRREAPSLHDVYASVMSGGHSMWTRRPEHWSFRHLRLGVGDLLSRNTVTSPGSPDRVEPDDLAQIEQTIDAFSTIAGVPVVEDLGDAGALGLCGEQTATAAYLRGIIAQWTGLHGYTDTVIGAVLGPSWSAELAELNWIPHVSRSTAVFGGAPIGDSAATAGRVVACVEEIIDARTPHSQSEPLMLGALGERQAAGTTGGAVGEKSGNDDTAGPLPAVLLLITHDAPVDRPRLIQLCERAAGRGVYPIWVGPSRADLPAACRTYVELLPSGHAEVGQVRLGMLVEGVQVEGLGREDFARFARRLAMFSDAGELSTDASDVPRTISMLQLLGKDLAAEDTAVIDRWQQNGSLSLPSLPPSPDRQAPRLRAIVGQSAAGALHLDLRSQGPHALVGGTTGSGKSEFLQAWVLGMAAEYSPQRVTFLFVDYKGGAAFAECTRLPHCVGLVTDLSPHLVRRALVSLRAELHHRETLFTRKKAKDLIELEKRGDPETPPALVIVIDEFAALVNEVPEFVDGVVDVAQRGRSLGIHLIMATQRPAGVIKDNLRANTNLRIALRVADETDSDDVIGTKDAAHFDPDLPGRAAAKTGPGRLTVFQSAYAGGWSFGAEEAPEIALETFGFGAPARWEKPKRAQTDEDRDLGPTDQQRLVDTMVAAAQSVELPAPRRPWLDELADVYDLTRLRQRTDSQLLLGVQDIPQRQTQATVYFEPDAEGHIAVFGTGGSGKSSTLRTLAVAAGITPRGGPIDVYGLDFGSGGLRMLEPLPHVGAIIPADSGERVARLFRMLRAELDRRTEAYARVNAGTISEYRTLADAPDEARILLLIDGFAAFRTEFEGALGRAEVYAAFQQILADGRAAGIHVALTADRGQAVPSSLQAMIQKRVVLRMADADQYGMLGVPRDVLSTSSPAGRALVDGRETQIAVIAGTADVREQARAIAEFADTLRRRGRPDAPPVPPLPELFDISELPANADGRPVLGMSGIDLGPVGFDPTGLFIVAGAPQSGRTNALAVIAESLHRTAPETEVYLLCSARSPLAARDGWAGVATSGTAASALAGELSRRDSLDSVAVLIEGTPEFAASLAELSLADLVKRAKRGEGLVVADAETGEWNTGFGLMGDLRAARRGLILQPDSHDGDVVFKTPFPRLVKRDFPPGRGLLVMSGMSAPVQLPLVLTGSSPH</sequence>
<protein>
    <submittedName>
        <fullName evidence="9">FtsK/SpoIIIE domain-containing protein</fullName>
    </submittedName>
</protein>
<evidence type="ECO:0000313" key="10">
    <source>
        <dbReference type="Proteomes" id="UP001351900"/>
    </source>
</evidence>
<evidence type="ECO:0000256" key="4">
    <source>
        <dbReference type="PROSITE-ProRule" id="PRU00289"/>
    </source>
</evidence>
<keyword evidence="6" id="KW-0812">Transmembrane</keyword>
<feature type="binding site" evidence="4">
    <location>
        <begin position="1033"/>
        <end position="1040"/>
    </location>
    <ligand>
        <name>ATP</name>
        <dbReference type="ChEBI" id="CHEBI:30616"/>
    </ligand>
</feature>
<evidence type="ECO:0000256" key="5">
    <source>
        <dbReference type="SAM" id="Coils"/>
    </source>
</evidence>
<evidence type="ECO:0000256" key="2">
    <source>
        <dbReference type="ARBA" id="ARBA00022741"/>
    </source>
</evidence>
<dbReference type="InterPro" id="IPR008984">
    <property type="entry name" value="SMAD_FHA_dom_sf"/>
</dbReference>
<comment type="caution">
    <text evidence="9">The sequence shown here is derived from an EMBL/GenBank/DDBJ whole genome shotgun (WGS) entry which is preliminary data.</text>
</comment>
<dbReference type="InterPro" id="IPR027417">
    <property type="entry name" value="P-loop_NTPase"/>
</dbReference>
<dbReference type="InterPro" id="IPR002543">
    <property type="entry name" value="FtsK_dom"/>
</dbReference>
<evidence type="ECO:0000259" key="7">
    <source>
        <dbReference type="PROSITE" id="PS50006"/>
    </source>
</evidence>
<dbReference type="Gene3D" id="2.60.200.20">
    <property type="match status" value="1"/>
</dbReference>
<keyword evidence="5" id="KW-0175">Coiled coil</keyword>
<evidence type="ECO:0000313" key="9">
    <source>
        <dbReference type="EMBL" id="MEF2255969.1"/>
    </source>
</evidence>
<evidence type="ECO:0000259" key="8">
    <source>
        <dbReference type="PROSITE" id="PS50901"/>
    </source>
</evidence>
<dbReference type="InterPro" id="IPR050206">
    <property type="entry name" value="FtsK/SpoIIIE/SftA"/>
</dbReference>
<feature type="binding site" evidence="4">
    <location>
        <begin position="708"/>
        <end position="715"/>
    </location>
    <ligand>
        <name>ATP</name>
        <dbReference type="ChEBI" id="CHEBI:30616"/>
    </ligand>
</feature>
<dbReference type="PROSITE" id="PS50901">
    <property type="entry name" value="FTSK"/>
    <property type="match status" value="2"/>
</dbReference>
<keyword evidence="3 4" id="KW-0067">ATP-binding</keyword>
<feature type="transmembrane region" description="Helical" evidence="6">
    <location>
        <begin position="261"/>
        <end position="280"/>
    </location>
</feature>
<dbReference type="InterPro" id="IPR032030">
    <property type="entry name" value="YscD_cytoplasmic_dom"/>
</dbReference>
<dbReference type="CDD" id="cd01127">
    <property type="entry name" value="TrwB_TraG_TraD_VirD4"/>
    <property type="match status" value="1"/>
</dbReference>
<evidence type="ECO:0000256" key="6">
    <source>
        <dbReference type="SAM" id="Phobius"/>
    </source>
</evidence>
<keyword evidence="1" id="KW-0597">Phosphoprotein</keyword>